<dbReference type="GO" id="GO:0008081">
    <property type="term" value="F:phosphoric diester hydrolase activity"/>
    <property type="evidence" value="ECO:0007669"/>
    <property type="project" value="InterPro"/>
</dbReference>
<dbReference type="RefSeq" id="WP_280103065.1">
    <property type="nucleotide sequence ID" value="NZ_CP122959.1"/>
</dbReference>
<accession>A0AAF0K549</accession>
<dbReference type="CDD" id="cd08579">
    <property type="entry name" value="GDPD_memb_like"/>
    <property type="match status" value="1"/>
</dbReference>
<dbReference type="PROSITE" id="PS51704">
    <property type="entry name" value="GP_PDE"/>
    <property type="match status" value="1"/>
</dbReference>
<proteinExistence type="predicted"/>
<feature type="transmembrane region" description="Helical" evidence="1">
    <location>
        <begin position="126"/>
        <end position="150"/>
    </location>
</feature>
<dbReference type="Pfam" id="PF10110">
    <property type="entry name" value="GPDPase_memb"/>
    <property type="match status" value="1"/>
</dbReference>
<feature type="transmembrane region" description="Helical" evidence="1">
    <location>
        <begin position="71"/>
        <end position="95"/>
    </location>
</feature>
<dbReference type="Proteomes" id="UP001179858">
    <property type="component" value="Chromosome"/>
</dbReference>
<feature type="transmembrane region" description="Helical" evidence="1">
    <location>
        <begin position="21"/>
        <end position="43"/>
    </location>
</feature>
<protein>
    <submittedName>
        <fullName evidence="3">Glycerophosphodiester phosphodiesterase</fullName>
    </submittedName>
</protein>
<dbReference type="InterPro" id="IPR018476">
    <property type="entry name" value="GlyceroP-diester-Pdiesterase_M"/>
</dbReference>
<name>A0AAF0K549_LATSK</name>
<evidence type="ECO:0000256" key="1">
    <source>
        <dbReference type="SAM" id="Phobius"/>
    </source>
</evidence>
<evidence type="ECO:0000259" key="2">
    <source>
        <dbReference type="PROSITE" id="PS51704"/>
    </source>
</evidence>
<organism evidence="3 4">
    <name type="scientific">Latilactobacillus sakei</name>
    <name type="common">Lactobacillus sakei</name>
    <dbReference type="NCBI Taxonomy" id="1599"/>
    <lineage>
        <taxon>Bacteria</taxon>
        <taxon>Bacillati</taxon>
        <taxon>Bacillota</taxon>
        <taxon>Bacilli</taxon>
        <taxon>Lactobacillales</taxon>
        <taxon>Lactobacillaceae</taxon>
        <taxon>Latilactobacillus</taxon>
    </lineage>
</organism>
<feature type="domain" description="GP-PDE" evidence="2">
    <location>
        <begin position="347"/>
        <end position="575"/>
    </location>
</feature>
<dbReference type="PANTHER" id="PTHR46211:SF8">
    <property type="entry name" value="PHOSPHODIESTERASE"/>
    <property type="match status" value="1"/>
</dbReference>
<dbReference type="PANTHER" id="PTHR46211">
    <property type="entry name" value="GLYCEROPHOSPHORYL DIESTER PHOSPHODIESTERASE"/>
    <property type="match status" value="1"/>
</dbReference>
<dbReference type="AlphaFoldDB" id="A0AAF0K549"/>
<keyword evidence="1" id="KW-0812">Transmembrane</keyword>
<feature type="transmembrane region" description="Helical" evidence="1">
    <location>
        <begin position="170"/>
        <end position="192"/>
    </location>
</feature>
<dbReference type="Gene3D" id="3.20.20.190">
    <property type="entry name" value="Phosphatidylinositol (PI) phosphodiesterase"/>
    <property type="match status" value="1"/>
</dbReference>
<dbReference type="SUPFAM" id="SSF51695">
    <property type="entry name" value="PLC-like phosphodiesterases"/>
    <property type="match status" value="1"/>
</dbReference>
<dbReference type="Pfam" id="PF03009">
    <property type="entry name" value="GDPD"/>
    <property type="match status" value="1"/>
</dbReference>
<gene>
    <name evidence="3" type="ORF">QBD03_01465</name>
</gene>
<feature type="transmembrane region" description="Helical" evidence="1">
    <location>
        <begin position="319"/>
        <end position="339"/>
    </location>
</feature>
<feature type="transmembrane region" description="Helical" evidence="1">
    <location>
        <begin position="256"/>
        <end position="289"/>
    </location>
</feature>
<dbReference type="EMBL" id="CP122959">
    <property type="protein sequence ID" value="WGI19443.1"/>
    <property type="molecule type" value="Genomic_DNA"/>
</dbReference>
<evidence type="ECO:0000313" key="3">
    <source>
        <dbReference type="EMBL" id="WGI19443.1"/>
    </source>
</evidence>
<dbReference type="InterPro" id="IPR017946">
    <property type="entry name" value="PLC-like_Pdiesterase_TIM-brl"/>
</dbReference>
<feature type="transmembrane region" description="Helical" evidence="1">
    <location>
        <begin position="221"/>
        <end position="244"/>
    </location>
</feature>
<keyword evidence="1" id="KW-1133">Transmembrane helix</keyword>
<sequence length="604" mass="68389">MRRLFRFLKANFQAFGRHWSVYVLLVVSINLVLTSLIVPGLTWGVNRLLVVNGIGYLTYTNFVSVLTKHPLVLISLVLLVLLICGLVYIQMAFLFRQIKRIQEQTPASQWQLLKQSGHDLLTLKPLTMLIMIGYFLLILPFGQIIFKSVLLNKVTIPAFIIQDMWTTPKIWGPIILVYTLALILSIRLITFLPETIFNKKLSTTRLLQKCWQTTRGRFWRLLIKVGVLAIAITLVGVLSQLLLFNLQRYYDQNLPHYALLLAILNLFILEIISQILLAMSIVMILQLILKQAGYLVPSETRVKVILKQRSLGIRVRQGAAMLLLILVAAGVALYDYAYLEGAMDNRPALISHRGVDDGNGVQNTISALQKTAREKPDYIEMDIQETKDHQFVVMHDNNLEELTGVNRTVHELTLAELTALTVRENGYSAKIPSFDQYLTAAEKAYQRLLVEIKVSPQDSPQMMTNFIERYQQRLLKNGDRIHSLSYPVVAALKKQAPRLFVSFILPYNISFPETPANAYTMEATTLNAAFINQAHAGNQSVYAWTVNDPDVMQRLLLTEVDGIITDNLSDLKDVVAENNDHPSYATRLLIYSSQLAGFSGESEN</sequence>
<dbReference type="GO" id="GO:0006629">
    <property type="term" value="P:lipid metabolic process"/>
    <property type="evidence" value="ECO:0007669"/>
    <property type="project" value="InterPro"/>
</dbReference>
<dbReference type="InterPro" id="IPR030395">
    <property type="entry name" value="GP_PDE_dom"/>
</dbReference>
<reference evidence="3" key="1">
    <citation type="submission" date="2023-04" db="EMBL/GenBank/DDBJ databases">
        <title>Novel strain of Lactilactobacillus sakei and use thereof.</title>
        <authorList>
            <person name="Kim S.Y."/>
        </authorList>
    </citation>
    <scope>NUCLEOTIDE SEQUENCE</scope>
    <source>
        <strain evidence="3">HUP1</strain>
    </source>
</reference>
<keyword evidence="1" id="KW-0472">Membrane</keyword>
<evidence type="ECO:0000313" key="4">
    <source>
        <dbReference type="Proteomes" id="UP001179858"/>
    </source>
</evidence>